<gene>
    <name evidence="1" type="ORF">BIS47_101</name>
</gene>
<name>A0A1V0E6U5_9CAUD</name>
<dbReference type="KEGG" id="vg:55632594"/>
<keyword evidence="2" id="KW-1185">Reference proteome</keyword>
<evidence type="ECO:0000313" key="1">
    <source>
        <dbReference type="EMBL" id="ARB12605.1"/>
    </source>
</evidence>
<dbReference type="EMBL" id="KY652726">
    <property type="protein sequence ID" value="ARB12605.1"/>
    <property type="molecule type" value="Genomic_DNA"/>
</dbReference>
<dbReference type="RefSeq" id="YP_009832608.1">
    <property type="nucleotide sequence ID" value="NC_048656.1"/>
</dbReference>
<dbReference type="Proteomes" id="UP000221691">
    <property type="component" value="Segment"/>
</dbReference>
<reference evidence="1 2" key="1">
    <citation type="submission" date="2017-02" db="EMBL/GenBank/DDBJ databases">
        <title>Genome sequencing and assembly of Klebsiella pneumoniae phages.</title>
        <authorList>
            <person name="Labudda L."/>
            <person name="Strapagiel D."/>
            <person name="Karczewska-Golec J."/>
            <person name="Golec P."/>
        </authorList>
    </citation>
    <scope>NUCLEOTIDE SEQUENCE [LARGE SCALE GENOMIC DNA]</scope>
</reference>
<protein>
    <submittedName>
        <fullName evidence="1">Uncharacterized protein</fullName>
    </submittedName>
</protein>
<sequence length="66" mass="7334">MSEKMIQVPASIIAELVPYINSGLRSTADEMGKAGHTPSEVMSEDYDRFNSLRRILRENGVSYASN</sequence>
<dbReference type="GeneID" id="55632594"/>
<evidence type="ECO:0000313" key="2">
    <source>
        <dbReference type="Proteomes" id="UP000221691"/>
    </source>
</evidence>
<organism evidence="1 2">
    <name type="scientific">Klebsiella phage vB_KpnM_BIS47</name>
    <dbReference type="NCBI Taxonomy" id="1907784"/>
    <lineage>
        <taxon>Viruses</taxon>
        <taxon>Duplodnaviria</taxon>
        <taxon>Heunggongvirae</taxon>
        <taxon>Uroviricota</taxon>
        <taxon>Caudoviricetes</taxon>
        <taxon>Vequintavirinae</taxon>
        <taxon>Mydovirus</taxon>
        <taxon>Mydovirus BIS47</taxon>
    </lineage>
</organism>
<accession>A0A1V0E6U5</accession>
<proteinExistence type="predicted"/>